<sequence>MAEVTLEKLHKRYGDETAVESLDFTVHDGETLGVVGPSGCGKTTTLRMIAGFETPTDGVVRFDSEDVTHVPPEKRNVGLVFQSYALFNNMSVLANVAFGLKMEGVGKEERRERAQELLDMLGIGDLGDRSPESLSGGQQQRVGLARALAIEPDILLLDEPMTGLDAKLKTRLRTEMSNLLEELGVTALYVTHDQEEAMAMCDRIAVLNDGHIEQIGTPDTVYEQPANTFVANFIGTSNVLRGKANGDSVDLGFTRVQDERLEAVNGEATLIARPEAFDVDDDGFEAQVRDVHYLGERIQATAELPDGTDLTLKFDSFDRQVSADDVVSLALDLDDVHVVD</sequence>
<keyword evidence="14" id="KW-1185">Reference proteome</keyword>
<keyword evidence="3" id="KW-0500">Molybdenum</keyword>
<dbReference type="AlphaFoldDB" id="A0A5D5AQH6"/>
<protein>
    <recommendedName>
        <fullName evidence="9">Molybdate/tungstate import ATP-binding protein WtpC</fullName>
        <ecNumber evidence="8">7.3.2.6</ecNumber>
    </recommendedName>
</protein>
<dbReference type="InterPro" id="IPR003593">
    <property type="entry name" value="AAA+_ATPase"/>
</dbReference>
<dbReference type="PANTHER" id="PTHR42781">
    <property type="entry name" value="SPERMIDINE/PUTRESCINE IMPORT ATP-BINDING PROTEIN POTA"/>
    <property type="match status" value="1"/>
</dbReference>
<evidence type="ECO:0000256" key="1">
    <source>
        <dbReference type="ARBA" id="ARBA00004202"/>
    </source>
</evidence>
<evidence type="ECO:0000256" key="6">
    <source>
        <dbReference type="ARBA" id="ARBA00038307"/>
    </source>
</evidence>
<evidence type="ECO:0000256" key="10">
    <source>
        <dbReference type="ARBA" id="ARBA00047936"/>
    </source>
</evidence>
<dbReference type="GO" id="GO:0016887">
    <property type="term" value="F:ATP hydrolysis activity"/>
    <property type="evidence" value="ECO:0007669"/>
    <property type="project" value="InterPro"/>
</dbReference>
<evidence type="ECO:0000259" key="12">
    <source>
        <dbReference type="PROSITE" id="PS50893"/>
    </source>
</evidence>
<dbReference type="EMBL" id="VTAW01000001">
    <property type="protein sequence ID" value="TYT63999.1"/>
    <property type="molecule type" value="Genomic_DNA"/>
</dbReference>
<keyword evidence="4" id="KW-0547">Nucleotide-binding</keyword>
<reference evidence="13 14" key="1">
    <citation type="submission" date="2019-08" db="EMBL/GenBank/DDBJ databases">
        <title>Archaea genome.</title>
        <authorList>
            <person name="Kajale S."/>
            <person name="Shouche Y."/>
            <person name="Deshpande N."/>
            <person name="Sharma A."/>
        </authorList>
    </citation>
    <scope>NUCLEOTIDE SEQUENCE [LARGE SCALE GENOMIC DNA]</scope>
    <source>
        <strain evidence="13 14">ESP3B_9</strain>
    </source>
</reference>
<comment type="subunit">
    <text evidence="7">The complex is composed of two ATP-binding proteins (WtpC), two transmembrane proteins (WtpB) and a solute-binding protein (WtpA).</text>
</comment>
<dbReference type="PROSITE" id="PS50893">
    <property type="entry name" value="ABC_TRANSPORTER_2"/>
    <property type="match status" value="1"/>
</dbReference>
<evidence type="ECO:0000256" key="2">
    <source>
        <dbReference type="ARBA" id="ARBA00022448"/>
    </source>
</evidence>
<evidence type="ECO:0000256" key="11">
    <source>
        <dbReference type="ARBA" id="ARBA00057369"/>
    </source>
</evidence>
<evidence type="ECO:0000256" key="4">
    <source>
        <dbReference type="ARBA" id="ARBA00022741"/>
    </source>
</evidence>
<keyword evidence="2" id="KW-0813">Transport</keyword>
<dbReference type="InterPro" id="IPR017871">
    <property type="entry name" value="ABC_transporter-like_CS"/>
</dbReference>
<evidence type="ECO:0000313" key="13">
    <source>
        <dbReference type="EMBL" id="TYT63999.1"/>
    </source>
</evidence>
<evidence type="ECO:0000256" key="8">
    <source>
        <dbReference type="ARBA" id="ARBA00039025"/>
    </source>
</evidence>
<feature type="domain" description="ABC transporter" evidence="12">
    <location>
        <begin position="4"/>
        <end position="234"/>
    </location>
</feature>
<dbReference type="GO" id="GO:0043190">
    <property type="term" value="C:ATP-binding cassette (ABC) transporter complex"/>
    <property type="evidence" value="ECO:0007669"/>
    <property type="project" value="InterPro"/>
</dbReference>
<dbReference type="InterPro" id="IPR003439">
    <property type="entry name" value="ABC_transporter-like_ATP-bd"/>
</dbReference>
<dbReference type="RefSeq" id="WP_149079804.1">
    <property type="nucleotide sequence ID" value="NZ_VTAW01000001.1"/>
</dbReference>
<dbReference type="Pfam" id="PF00005">
    <property type="entry name" value="ABC_tran"/>
    <property type="match status" value="1"/>
</dbReference>
<dbReference type="GO" id="GO:1901238">
    <property type="term" value="F:ABC-type tungstate transporter activity"/>
    <property type="evidence" value="ECO:0007669"/>
    <property type="project" value="UniProtKB-EC"/>
</dbReference>
<comment type="subcellular location">
    <subcellularLocation>
        <location evidence="1">Cell membrane</location>
        <topology evidence="1">Peripheral membrane protein</topology>
    </subcellularLocation>
</comment>
<accession>A0A5D5AQH6</accession>
<dbReference type="FunFam" id="3.40.50.300:FF:000425">
    <property type="entry name" value="Probable ABC transporter, ATP-binding subunit"/>
    <property type="match status" value="1"/>
</dbReference>
<gene>
    <name evidence="13" type="ORF">FYC77_01995</name>
</gene>
<organism evidence="13 14">
    <name type="scientific">Natrialba swarupiae</name>
    <dbReference type="NCBI Taxonomy" id="2448032"/>
    <lineage>
        <taxon>Archaea</taxon>
        <taxon>Methanobacteriati</taxon>
        <taxon>Methanobacteriota</taxon>
        <taxon>Stenosarchaea group</taxon>
        <taxon>Halobacteria</taxon>
        <taxon>Halobacteriales</taxon>
        <taxon>Natrialbaceae</taxon>
        <taxon>Natrialba</taxon>
    </lineage>
</organism>
<evidence type="ECO:0000256" key="3">
    <source>
        <dbReference type="ARBA" id="ARBA00022505"/>
    </source>
</evidence>
<dbReference type="Proteomes" id="UP000324104">
    <property type="component" value="Unassembled WGS sequence"/>
</dbReference>
<evidence type="ECO:0000313" key="14">
    <source>
        <dbReference type="Proteomes" id="UP000324104"/>
    </source>
</evidence>
<dbReference type="Pfam" id="PF08402">
    <property type="entry name" value="TOBE_2"/>
    <property type="match status" value="1"/>
</dbReference>
<evidence type="ECO:0000256" key="9">
    <source>
        <dbReference type="ARBA" id="ARBA00041133"/>
    </source>
</evidence>
<dbReference type="SUPFAM" id="SSF52540">
    <property type="entry name" value="P-loop containing nucleoside triphosphate hydrolases"/>
    <property type="match status" value="1"/>
</dbReference>
<comment type="function">
    <text evidence="11">Part of the ABC transporter complex WtpABC involved in molybdate/tungstate import. Responsible for energy coupling to the transport system.</text>
</comment>
<name>A0A5D5AQH6_9EURY</name>
<comment type="similarity">
    <text evidence="6">Belongs to the ABC transporter superfamily. Sulfate/tungstate importer (TC 3.A.1.6) family.</text>
</comment>
<evidence type="ECO:0000256" key="7">
    <source>
        <dbReference type="ARBA" id="ARBA00038781"/>
    </source>
</evidence>
<dbReference type="Gene3D" id="2.40.50.100">
    <property type="match status" value="1"/>
</dbReference>
<proteinExistence type="inferred from homology"/>
<comment type="catalytic activity">
    <reaction evidence="10">
        <text>tungstate(in) + ATP + H2O = tungstate(out) + ADP + phosphate + H(+)</text>
        <dbReference type="Rhea" id="RHEA:35027"/>
        <dbReference type="ChEBI" id="CHEBI:15377"/>
        <dbReference type="ChEBI" id="CHEBI:15378"/>
        <dbReference type="ChEBI" id="CHEBI:30616"/>
        <dbReference type="ChEBI" id="CHEBI:43474"/>
        <dbReference type="ChEBI" id="CHEBI:46502"/>
        <dbReference type="ChEBI" id="CHEBI:456216"/>
        <dbReference type="EC" id="7.3.2.6"/>
    </reaction>
</comment>
<dbReference type="InterPro" id="IPR013611">
    <property type="entry name" value="Transp-assoc_OB_typ2"/>
</dbReference>
<dbReference type="PANTHER" id="PTHR42781:SF4">
    <property type="entry name" value="SPERMIDINE_PUTRESCINE IMPORT ATP-BINDING PROTEIN POTA"/>
    <property type="match status" value="1"/>
</dbReference>
<dbReference type="InterPro" id="IPR027417">
    <property type="entry name" value="P-loop_NTPase"/>
</dbReference>
<evidence type="ECO:0000256" key="5">
    <source>
        <dbReference type="ARBA" id="ARBA00022840"/>
    </source>
</evidence>
<keyword evidence="5 13" id="KW-0067">ATP-binding</keyword>
<dbReference type="InterPro" id="IPR050093">
    <property type="entry name" value="ABC_SmlMolc_Importer"/>
</dbReference>
<dbReference type="SUPFAM" id="SSF50331">
    <property type="entry name" value="MOP-like"/>
    <property type="match status" value="1"/>
</dbReference>
<dbReference type="EC" id="7.3.2.6" evidence="8"/>
<dbReference type="SMART" id="SM00382">
    <property type="entry name" value="AAA"/>
    <property type="match status" value="1"/>
</dbReference>
<dbReference type="InterPro" id="IPR008995">
    <property type="entry name" value="Mo/tungstate-bd_C_term_dom"/>
</dbReference>
<comment type="caution">
    <text evidence="13">The sequence shown here is derived from an EMBL/GenBank/DDBJ whole genome shotgun (WGS) entry which is preliminary data.</text>
</comment>
<dbReference type="Gene3D" id="3.40.50.300">
    <property type="entry name" value="P-loop containing nucleotide triphosphate hydrolases"/>
    <property type="match status" value="1"/>
</dbReference>
<dbReference type="PROSITE" id="PS00211">
    <property type="entry name" value="ABC_TRANSPORTER_1"/>
    <property type="match status" value="1"/>
</dbReference>
<dbReference type="GO" id="GO:0005524">
    <property type="term" value="F:ATP binding"/>
    <property type="evidence" value="ECO:0007669"/>
    <property type="project" value="UniProtKB-KW"/>
</dbReference>